<dbReference type="InterPro" id="IPR036187">
    <property type="entry name" value="DNA_mismatch_repair_MutS_sf"/>
</dbReference>
<evidence type="ECO:0000256" key="3">
    <source>
        <dbReference type="ARBA" id="ARBA00022763"/>
    </source>
</evidence>
<dbReference type="GO" id="GO:0030983">
    <property type="term" value="F:mismatched DNA binding"/>
    <property type="evidence" value="ECO:0007669"/>
    <property type="project" value="UniProtKB-UniRule"/>
</dbReference>
<dbReference type="InterPro" id="IPR027417">
    <property type="entry name" value="P-loop_NTPase"/>
</dbReference>
<keyword evidence="3 7" id="KW-0227">DNA damage</keyword>
<dbReference type="Gene3D" id="1.10.1420.10">
    <property type="match status" value="2"/>
</dbReference>
<dbReference type="GO" id="GO:0005634">
    <property type="term" value="C:nucleus"/>
    <property type="evidence" value="ECO:0007669"/>
    <property type="project" value="TreeGrafter"/>
</dbReference>
<evidence type="ECO:0000256" key="2">
    <source>
        <dbReference type="ARBA" id="ARBA00022741"/>
    </source>
</evidence>
<keyword evidence="8" id="KW-0175">Coiled coil</keyword>
<dbReference type="KEGG" id="bacu:103019393"/>
<dbReference type="PANTHER" id="PTHR11361">
    <property type="entry name" value="DNA MISMATCH REPAIR PROTEIN MUTS FAMILY MEMBER"/>
    <property type="match status" value="1"/>
</dbReference>
<dbReference type="Gene3D" id="3.40.1170.10">
    <property type="entry name" value="DNA repair protein MutS, domain I"/>
    <property type="match status" value="1"/>
</dbReference>
<evidence type="ECO:0000256" key="8">
    <source>
        <dbReference type="SAM" id="Coils"/>
    </source>
</evidence>
<evidence type="ECO:0000313" key="12">
    <source>
        <dbReference type="RefSeq" id="XP_007179828.2"/>
    </source>
</evidence>
<evidence type="ECO:0000256" key="5">
    <source>
        <dbReference type="ARBA" id="ARBA00023125"/>
    </source>
</evidence>
<feature type="compositionally biased region" description="Polar residues" evidence="9">
    <location>
        <begin position="189"/>
        <end position="207"/>
    </location>
</feature>
<feature type="region of interest" description="Disordered" evidence="9">
    <location>
        <begin position="170"/>
        <end position="212"/>
    </location>
</feature>
<feature type="region of interest" description="Disordered" evidence="9">
    <location>
        <begin position="1"/>
        <end position="113"/>
    </location>
</feature>
<dbReference type="GO" id="GO:0006312">
    <property type="term" value="P:mitotic recombination"/>
    <property type="evidence" value="ECO:0007669"/>
    <property type="project" value="TreeGrafter"/>
</dbReference>
<dbReference type="CTD" id="4437"/>
<dbReference type="SUPFAM" id="SSF48334">
    <property type="entry name" value="DNA repair protein MutS, domain III"/>
    <property type="match status" value="1"/>
</dbReference>
<feature type="compositionally biased region" description="Low complexity" evidence="9">
    <location>
        <begin position="8"/>
        <end position="22"/>
    </location>
</feature>
<dbReference type="GO" id="GO:0140664">
    <property type="term" value="F:ATP-dependent DNA damage sensor activity"/>
    <property type="evidence" value="ECO:0007669"/>
    <property type="project" value="InterPro"/>
</dbReference>
<dbReference type="STRING" id="310752.A0A383ZXH9"/>
<dbReference type="SMART" id="SM00534">
    <property type="entry name" value="MUTSac"/>
    <property type="match status" value="1"/>
</dbReference>
<dbReference type="InterPro" id="IPR036678">
    <property type="entry name" value="MutS_con_dom_sf"/>
</dbReference>
<dbReference type="SMART" id="SM00533">
    <property type="entry name" value="MUTSd"/>
    <property type="match status" value="1"/>
</dbReference>
<evidence type="ECO:0000256" key="9">
    <source>
        <dbReference type="SAM" id="MobiDB-lite"/>
    </source>
</evidence>
<proteinExistence type="inferred from homology"/>
<reference evidence="11" key="1">
    <citation type="submission" date="2025-05" db="UniProtKB">
        <authorList>
            <consortium name="RefSeq"/>
        </authorList>
    </citation>
    <scope>NUCLEOTIDE SEQUENCE [LARGE SCALE GENOMIC DNA]</scope>
</reference>
<dbReference type="GO" id="GO:0016447">
    <property type="term" value="P:somatic recombination of immunoglobulin gene segments"/>
    <property type="evidence" value="ECO:0007669"/>
    <property type="project" value="TreeGrafter"/>
</dbReference>
<feature type="compositionally biased region" description="Basic and acidic residues" evidence="9">
    <location>
        <begin position="71"/>
        <end position="100"/>
    </location>
</feature>
<dbReference type="NCBIfam" id="NF003810">
    <property type="entry name" value="PRK05399.1"/>
    <property type="match status" value="1"/>
</dbReference>
<dbReference type="GeneID" id="103019393"/>
<keyword evidence="2 7" id="KW-0547">Nucleotide-binding</keyword>
<dbReference type="PIRSF" id="PIRSF037677">
    <property type="entry name" value="DNA_mis_repair_Msh6"/>
    <property type="match status" value="1"/>
</dbReference>
<dbReference type="Pfam" id="PF01624">
    <property type="entry name" value="MutS_I"/>
    <property type="match status" value="1"/>
</dbReference>
<name>A0A383ZXH9_BALAC</name>
<feature type="domain" description="DNA mismatch repair proteins mutS family" evidence="10">
    <location>
        <begin position="956"/>
        <end position="972"/>
    </location>
</feature>
<dbReference type="Gene3D" id="3.30.420.110">
    <property type="entry name" value="MutS, connector domain"/>
    <property type="match status" value="1"/>
</dbReference>
<dbReference type="Pfam" id="PF05188">
    <property type="entry name" value="MutS_II"/>
    <property type="match status" value="1"/>
</dbReference>
<evidence type="ECO:0000256" key="4">
    <source>
        <dbReference type="ARBA" id="ARBA00022840"/>
    </source>
</evidence>
<keyword evidence="5 7" id="KW-0238">DNA-binding</keyword>
<evidence type="ECO:0000259" key="10">
    <source>
        <dbReference type="PROSITE" id="PS00486"/>
    </source>
</evidence>
<feature type="compositionally biased region" description="Polar residues" evidence="9">
    <location>
        <begin position="28"/>
        <end position="41"/>
    </location>
</feature>
<dbReference type="InterPro" id="IPR016151">
    <property type="entry name" value="DNA_mismatch_repair_MutS_N"/>
</dbReference>
<feature type="compositionally biased region" description="Basic and acidic residues" evidence="9">
    <location>
        <begin position="174"/>
        <end position="187"/>
    </location>
</feature>
<evidence type="ECO:0000313" key="11">
    <source>
        <dbReference type="Proteomes" id="UP001652580"/>
    </source>
</evidence>
<dbReference type="InterPro" id="IPR007860">
    <property type="entry name" value="DNA_mmatch_repair_MutS_con_dom"/>
</dbReference>
<dbReference type="Pfam" id="PF00488">
    <property type="entry name" value="MutS_V"/>
    <property type="match status" value="1"/>
</dbReference>
<dbReference type="InterPro" id="IPR017261">
    <property type="entry name" value="DNA_mismatch_repair_MutS/MSH"/>
</dbReference>
<dbReference type="Proteomes" id="UP001652580">
    <property type="component" value="Chromosome 2"/>
</dbReference>
<keyword evidence="11" id="KW-1185">Reference proteome</keyword>
<dbReference type="AlphaFoldDB" id="A0A383ZXH9"/>
<feature type="coiled-coil region" evidence="8">
    <location>
        <begin position="698"/>
        <end position="725"/>
    </location>
</feature>
<dbReference type="SUPFAM" id="SSF55271">
    <property type="entry name" value="DNA repair protein MutS, domain I"/>
    <property type="match status" value="1"/>
</dbReference>
<keyword evidence="6 7" id="KW-0234">DNA repair</keyword>
<dbReference type="SUPFAM" id="SSF53150">
    <property type="entry name" value="DNA repair protein MutS, domain II"/>
    <property type="match status" value="1"/>
</dbReference>
<reference evidence="12" key="2">
    <citation type="submission" date="2025-08" db="UniProtKB">
        <authorList>
            <consortium name="RefSeq"/>
        </authorList>
    </citation>
    <scope>IDENTIFICATION</scope>
</reference>
<dbReference type="Pfam" id="PF05192">
    <property type="entry name" value="MutS_III"/>
    <property type="match status" value="1"/>
</dbReference>
<dbReference type="PROSITE" id="PS00486">
    <property type="entry name" value="DNA_MISMATCH_REPAIR_2"/>
    <property type="match status" value="1"/>
</dbReference>
<dbReference type="SUPFAM" id="SSF52540">
    <property type="entry name" value="P-loop containing nucleoside triphosphate hydrolases"/>
    <property type="match status" value="1"/>
</dbReference>
<accession>A0A383ZXH9</accession>
<evidence type="ECO:0000256" key="7">
    <source>
        <dbReference type="PIRNR" id="PIRNR037677"/>
    </source>
</evidence>
<dbReference type="InterPro" id="IPR000432">
    <property type="entry name" value="DNA_mismatch_repair_MutS_C"/>
</dbReference>
<keyword evidence="4 7" id="KW-0067">ATP-binding</keyword>
<organism evidence="11 12">
    <name type="scientific">Balaenoptera acutorostrata</name>
    <name type="common">Common minke whale</name>
    <name type="synonym">Balaena rostrata</name>
    <dbReference type="NCBI Taxonomy" id="9767"/>
    <lineage>
        <taxon>Eukaryota</taxon>
        <taxon>Metazoa</taxon>
        <taxon>Chordata</taxon>
        <taxon>Craniata</taxon>
        <taxon>Vertebrata</taxon>
        <taxon>Euteleostomi</taxon>
        <taxon>Mammalia</taxon>
        <taxon>Eutheria</taxon>
        <taxon>Laurasiatheria</taxon>
        <taxon>Artiodactyla</taxon>
        <taxon>Whippomorpha</taxon>
        <taxon>Cetacea</taxon>
        <taxon>Mysticeti</taxon>
        <taxon>Balaenopteridae</taxon>
        <taxon>Balaenoptera</taxon>
    </lineage>
</organism>
<dbReference type="InterPro" id="IPR007695">
    <property type="entry name" value="DNA_mismatch_repair_MutS-lik_N"/>
</dbReference>
<protein>
    <recommendedName>
        <fullName evidence="7">DNA mismatch repair protein</fullName>
    </recommendedName>
</protein>
<dbReference type="Gene3D" id="3.40.50.300">
    <property type="entry name" value="P-loop containing nucleotide triphosphate hydrolases"/>
    <property type="match status" value="1"/>
</dbReference>
<dbReference type="GO" id="GO:0006298">
    <property type="term" value="P:mismatch repair"/>
    <property type="evidence" value="ECO:0007669"/>
    <property type="project" value="InterPro"/>
</dbReference>
<dbReference type="InParanoid" id="A0A383ZXH9"/>
<dbReference type="PANTHER" id="PTHR11361:SF122">
    <property type="entry name" value="DNA MISMATCH REPAIR PROTEIN MSH3"/>
    <property type="match status" value="1"/>
</dbReference>
<dbReference type="InterPro" id="IPR007696">
    <property type="entry name" value="DNA_mismatch_repair_MutS_core"/>
</dbReference>
<dbReference type="InterPro" id="IPR045076">
    <property type="entry name" value="MutS"/>
</dbReference>
<evidence type="ECO:0000256" key="1">
    <source>
        <dbReference type="ARBA" id="ARBA00007094"/>
    </source>
</evidence>
<comment type="function">
    <text evidence="7">Component of the post-replicative DNA mismatch repair system (MMR).</text>
</comment>
<gene>
    <name evidence="12" type="primary">MSH3</name>
</gene>
<sequence length="1122" mass="126248">MSRRKPASRGAAPAGPGPARQAVLSRFFHSTGSLKSTSSATGAAEKGDPDSDSAAPLASTLPPQLPPHVVAEIDRSKKRPLESDGPVKKKAKKVQEKEEGSDSVMSRNPEPKKHLRTRIVLKSLEKLKEFCCDSALPQNRVQTESLQKRFAVLPKCTDFDDINLLRAKNAVSSEDSKSQTSQKDKTLSHFGSSHSNYENLQKTSDSKPSNKRTKSIYTPLELQYLEMKQQQKDAILCVECGYKYRFFGEDAEIAARELNIYCHLDHNFMTASIPTHRLFVHVRRLVAKGYKVGVVKQTETAALKAIGDNKSSVFSRKLTALYTKSTLIGEDVNPLVKLDDAVNVDEIMTDTSTSYLLCICENKENVKDKKKGNVFIGLVGVQPATGEVVFDSFQDSASRTELETRILCLQPVELLLPSDLSEQTEMLIHKATAVSVRDDRIRVERMDSMCFEYSHAFQEVTEFYAKDVVDGSQSFSGIINLEKPVICSLAAIIRYLKAFNLEKVLSKPKNFKQLSGEMEFMTINGTTLRNLEILQNQTDMKTKGSLFWVLDHTKTSFGKRKLKKWVTQPLLKLREINARLDAVSEVLHSESSVFGQIENHLRKLPDIERGLCSIYHKKCSTQEFFLIVKTLYHLKSEFQTLIPAVNSHVQSELLQTFISEIPELLSPVEHYLKILNEQAAKIGDKTELFKDLSHFPLIKKRKDEIQEVTDKIQTHLQEIRKILKNPSAQYVTVSGQEFMIEVKNSAVSCIPTDWVKVGSTKAVSRFHSPFIVENYRHLNQLREQLVLDCSAEWLDFLENFSEHYHSLCKAVHHLATVDCIFSLAKVAKQGDYCRPTLQEERKIIIKNGRHPVIDVLLGEQDQYVPNSTNLLGDSERVMIITGPNMGGKSSYIKQVALITIMAQIGSYVPAEEATIGIVDGIFTRMGAADNIYKGQSTFMEELADTAEIIRKATSQSLVILDELGRGTSTHDGIAIAYATLEHFIRDVKSLTLFVTHYPPVCELEKSYSQQVGNYHMGFLVNEDESKQDPGEEDQVPDFVTFLYQITRGVAARSYGLNVAKLADVPGEILKKAASKSKELEGLVNMKRKRLKCFAKLWTINDANDLQKWMDEFKLEEITDFSS</sequence>
<dbReference type="RefSeq" id="XP_007179828.2">
    <property type="nucleotide sequence ID" value="XM_007179766.2"/>
</dbReference>
<dbReference type="FunCoup" id="A0A383ZXH9">
    <property type="interactions" value="1221"/>
</dbReference>
<evidence type="ECO:0000256" key="6">
    <source>
        <dbReference type="ARBA" id="ARBA00023204"/>
    </source>
</evidence>
<dbReference type="GO" id="GO:0005524">
    <property type="term" value="F:ATP binding"/>
    <property type="evidence" value="ECO:0007669"/>
    <property type="project" value="UniProtKB-UniRule"/>
</dbReference>
<comment type="similarity">
    <text evidence="1">Belongs to the DNA mismatch repair MutS family. MSH3 subfamily.</text>
</comment>